<dbReference type="PROSITE" id="PS50234">
    <property type="entry name" value="VWFA"/>
    <property type="match status" value="2"/>
</dbReference>
<feature type="domain" description="VWFA" evidence="3">
    <location>
        <begin position="238"/>
        <end position="404"/>
    </location>
</feature>
<accession>A0A0N4ZBI4</accession>
<name>A0A0N4ZBI4_PARTI</name>
<dbReference type="Gene3D" id="3.10.100.10">
    <property type="entry name" value="Mannose-Binding Protein A, subunit A"/>
    <property type="match status" value="1"/>
</dbReference>
<dbReference type="SMART" id="SM00327">
    <property type="entry name" value="VWA"/>
    <property type="match status" value="2"/>
</dbReference>
<dbReference type="Pfam" id="PF00059">
    <property type="entry name" value="Lectin_C"/>
    <property type="match status" value="1"/>
</dbReference>
<dbReference type="STRING" id="131310.A0A0N4ZBI4"/>
<dbReference type="CDD" id="cd00037">
    <property type="entry name" value="CLECT"/>
    <property type="match status" value="1"/>
</dbReference>
<dbReference type="PANTHER" id="PTHR31024">
    <property type="entry name" value="C-TYPE LECTIN"/>
    <property type="match status" value="1"/>
</dbReference>
<dbReference type="Gene3D" id="3.40.50.410">
    <property type="entry name" value="von Willebrand factor, type A domain"/>
    <property type="match status" value="2"/>
</dbReference>
<keyword evidence="4" id="KW-1185">Reference proteome</keyword>
<dbReference type="WBParaSite" id="PTRK_0000489600.1">
    <property type="protein sequence ID" value="PTRK_0000489600.1"/>
    <property type="gene ID" value="PTRK_0000489600"/>
</dbReference>
<dbReference type="AlphaFoldDB" id="A0A0N4ZBI4"/>
<dbReference type="Proteomes" id="UP000038045">
    <property type="component" value="Unplaced"/>
</dbReference>
<feature type="domain" description="VWFA" evidence="3">
    <location>
        <begin position="33"/>
        <end position="208"/>
    </location>
</feature>
<dbReference type="InterPro" id="IPR036465">
    <property type="entry name" value="vWFA_dom_sf"/>
</dbReference>
<evidence type="ECO:0000313" key="5">
    <source>
        <dbReference type="WBParaSite" id="PTRK_0000489600.1"/>
    </source>
</evidence>
<protein>
    <submittedName>
        <fullName evidence="5">VWFA domain-containing protein</fullName>
    </submittedName>
</protein>
<evidence type="ECO:0000313" key="4">
    <source>
        <dbReference type="Proteomes" id="UP000038045"/>
    </source>
</evidence>
<sequence>MIRKIFILATLIVAALTNDINHHDKACKLEALDLVFVMDQSGSIGLANYQTALNELGKLVNDSLVVGKSDTNSHVGMVLFDTEGYVRFNLEAYNNNKDVVNAIKGSPYSGGGTSIYNGLLTATTDVFGAAGDRPSVPNLLLIITDGQDGNIEQIRQLNMDASSKGITIYAIGVGKNVNFNELTAAAGNSSRVYNATDYQSLEKILNTFCSSVQNGGIPTNSGTVDRTCSSNIQNLWVDMVFVVDSSKGVDNLGLRGIAGAIDGFVSTGFQIGRTNGRYSRAGIVDMGASATVVADLHKYYNSSQLIADLLTIPYKADEKPDIYSGLKKASDILDGATGNPNRKQVIYLFSSENDIECDTNVRSSTDQDPCRLAATIKEKGITIVTFALRYDGRKDTTLMKEIGSPCFNFFNDQTIISDMITSALYVNCFCQRPLTQFKNDAICLKTAECVYVHETPSTWSTAQLICPLDGTNSTLVNIFTEEKNKFLLDQLKTYNSFPYIIGLQGNKTGFSWDSHHELGTYKNWASSEPNFANGDCVNFNDKGQWYMIGCNDYTHASNYICEEPACDADNYCS</sequence>
<evidence type="ECO:0000256" key="1">
    <source>
        <dbReference type="SAM" id="SignalP"/>
    </source>
</evidence>
<dbReference type="CDD" id="cd01450">
    <property type="entry name" value="vWFA_subfamily_ECM"/>
    <property type="match status" value="1"/>
</dbReference>
<reference evidence="5" key="1">
    <citation type="submission" date="2017-02" db="UniProtKB">
        <authorList>
            <consortium name="WormBaseParasite"/>
        </authorList>
    </citation>
    <scope>IDENTIFICATION</scope>
</reference>
<dbReference type="Pfam" id="PF00092">
    <property type="entry name" value="VWA"/>
    <property type="match status" value="2"/>
</dbReference>
<evidence type="ECO:0000259" key="2">
    <source>
        <dbReference type="PROSITE" id="PS50041"/>
    </source>
</evidence>
<keyword evidence="1" id="KW-0732">Signal</keyword>
<proteinExistence type="predicted"/>
<dbReference type="InterPro" id="IPR016186">
    <property type="entry name" value="C-type_lectin-like/link_sf"/>
</dbReference>
<dbReference type="SMART" id="SM00034">
    <property type="entry name" value="CLECT"/>
    <property type="match status" value="1"/>
</dbReference>
<dbReference type="InterPro" id="IPR016187">
    <property type="entry name" value="CTDL_fold"/>
</dbReference>
<feature type="domain" description="C-type lectin" evidence="2">
    <location>
        <begin position="445"/>
        <end position="551"/>
    </location>
</feature>
<organism evidence="4 5">
    <name type="scientific">Parastrongyloides trichosuri</name>
    <name type="common">Possum-specific nematode worm</name>
    <dbReference type="NCBI Taxonomy" id="131310"/>
    <lineage>
        <taxon>Eukaryota</taxon>
        <taxon>Metazoa</taxon>
        <taxon>Ecdysozoa</taxon>
        <taxon>Nematoda</taxon>
        <taxon>Chromadorea</taxon>
        <taxon>Rhabditida</taxon>
        <taxon>Tylenchina</taxon>
        <taxon>Panagrolaimomorpha</taxon>
        <taxon>Strongyloidoidea</taxon>
        <taxon>Strongyloididae</taxon>
        <taxon>Parastrongyloides</taxon>
    </lineage>
</organism>
<dbReference type="PANTHER" id="PTHR31024:SF3">
    <property type="entry name" value="C-TYPE LECTIN-RELATED"/>
    <property type="match status" value="1"/>
</dbReference>
<feature type="chain" id="PRO_5005891436" evidence="1">
    <location>
        <begin position="18"/>
        <end position="573"/>
    </location>
</feature>
<feature type="signal peptide" evidence="1">
    <location>
        <begin position="1"/>
        <end position="17"/>
    </location>
</feature>
<dbReference type="SUPFAM" id="SSF56436">
    <property type="entry name" value="C-type lectin-like"/>
    <property type="match status" value="1"/>
</dbReference>
<dbReference type="InterPro" id="IPR001304">
    <property type="entry name" value="C-type_lectin-like"/>
</dbReference>
<dbReference type="PRINTS" id="PR00453">
    <property type="entry name" value="VWFADOMAIN"/>
</dbReference>
<dbReference type="PROSITE" id="PS50041">
    <property type="entry name" value="C_TYPE_LECTIN_2"/>
    <property type="match status" value="1"/>
</dbReference>
<dbReference type="SUPFAM" id="SSF53300">
    <property type="entry name" value="vWA-like"/>
    <property type="match status" value="2"/>
</dbReference>
<evidence type="ECO:0000259" key="3">
    <source>
        <dbReference type="PROSITE" id="PS50234"/>
    </source>
</evidence>
<dbReference type="InterPro" id="IPR002035">
    <property type="entry name" value="VWF_A"/>
</dbReference>